<dbReference type="PANTHER" id="PTHR37611:SF2">
    <property type="entry name" value="VIRUS-SPECIFIC-SIGNALING-PATHWAY REGULATED PROTEIN-RELATED"/>
    <property type="match status" value="1"/>
</dbReference>
<evidence type="ECO:0000313" key="1">
    <source>
        <dbReference type="EMBL" id="PIN16643.1"/>
    </source>
</evidence>
<gene>
    <name evidence="1" type="ORF">CDL12_10701</name>
</gene>
<dbReference type="PANTHER" id="PTHR37611">
    <property type="entry name" value="VIRUS-SPECIFIC-SIGNALING-PATHWAY REGULATED PROTEIN-RELATED"/>
    <property type="match status" value="1"/>
</dbReference>
<accession>A0A2G9HGT1</accession>
<keyword evidence="2" id="KW-1185">Reference proteome</keyword>
<reference evidence="2" key="1">
    <citation type="journal article" date="2018" name="Gigascience">
        <title>Genome assembly of the Pink Ipe (Handroanthus impetiginosus, Bignoniaceae), a highly valued, ecologically keystone Neotropical timber forest tree.</title>
        <authorList>
            <person name="Silva-Junior O.B."/>
            <person name="Grattapaglia D."/>
            <person name="Novaes E."/>
            <person name="Collevatti R.G."/>
        </authorList>
    </citation>
    <scope>NUCLEOTIDE SEQUENCE [LARGE SCALE GENOMIC DNA]</scope>
    <source>
        <strain evidence="2">cv. UFG-1</strain>
    </source>
</reference>
<proteinExistence type="predicted"/>
<comment type="caution">
    <text evidence="1">The sequence shown here is derived from an EMBL/GenBank/DDBJ whole genome shotgun (WGS) entry which is preliminary data.</text>
</comment>
<dbReference type="OrthoDB" id="909122at2759"/>
<evidence type="ECO:0000313" key="2">
    <source>
        <dbReference type="Proteomes" id="UP000231279"/>
    </source>
</evidence>
<dbReference type="STRING" id="429701.A0A2G9HGT1"/>
<organism evidence="1 2">
    <name type="scientific">Handroanthus impetiginosus</name>
    <dbReference type="NCBI Taxonomy" id="429701"/>
    <lineage>
        <taxon>Eukaryota</taxon>
        <taxon>Viridiplantae</taxon>
        <taxon>Streptophyta</taxon>
        <taxon>Embryophyta</taxon>
        <taxon>Tracheophyta</taxon>
        <taxon>Spermatophyta</taxon>
        <taxon>Magnoliopsida</taxon>
        <taxon>eudicotyledons</taxon>
        <taxon>Gunneridae</taxon>
        <taxon>Pentapetalae</taxon>
        <taxon>asterids</taxon>
        <taxon>lamiids</taxon>
        <taxon>Lamiales</taxon>
        <taxon>Bignoniaceae</taxon>
        <taxon>Crescentiina</taxon>
        <taxon>Tabebuia alliance</taxon>
        <taxon>Handroanthus</taxon>
    </lineage>
</organism>
<dbReference type="EMBL" id="NKXS01001824">
    <property type="protein sequence ID" value="PIN16643.1"/>
    <property type="molecule type" value="Genomic_DNA"/>
</dbReference>
<protein>
    <submittedName>
        <fullName evidence="1">Uncharacterized protein</fullName>
    </submittedName>
</protein>
<sequence>MANATATENCLLNQSFDDFNVFEFSNIDDSLLMSLLEDLQVEEYGDDERLRFVIQSLEAEIVKQDSCSEIYYQSEDYRFSDVGFEWIDMEMDYVSHHYELSSYFIGHYNLSDKIGTMPEFGGMSDYSHVCYGMPLMEEENYSGLWH</sequence>
<name>A0A2G9HGT1_9LAMI</name>
<dbReference type="Proteomes" id="UP000231279">
    <property type="component" value="Unassembled WGS sequence"/>
</dbReference>
<dbReference type="AlphaFoldDB" id="A0A2G9HGT1"/>